<feature type="compositionally biased region" description="Polar residues" evidence="10">
    <location>
        <begin position="173"/>
        <end position="185"/>
    </location>
</feature>
<dbReference type="InterPro" id="IPR000210">
    <property type="entry name" value="BTB/POZ_dom"/>
</dbReference>
<organism evidence="12 13">
    <name type="scientific">Potamilus streckersoni</name>
    <dbReference type="NCBI Taxonomy" id="2493646"/>
    <lineage>
        <taxon>Eukaryota</taxon>
        <taxon>Metazoa</taxon>
        <taxon>Spiralia</taxon>
        <taxon>Lophotrochozoa</taxon>
        <taxon>Mollusca</taxon>
        <taxon>Bivalvia</taxon>
        <taxon>Autobranchia</taxon>
        <taxon>Heteroconchia</taxon>
        <taxon>Palaeoheterodonta</taxon>
        <taxon>Unionida</taxon>
        <taxon>Unionoidea</taxon>
        <taxon>Unionidae</taxon>
        <taxon>Ambleminae</taxon>
        <taxon>Lampsilini</taxon>
        <taxon>Potamilus</taxon>
    </lineage>
</organism>
<dbReference type="Pfam" id="PF00651">
    <property type="entry name" value="BTB"/>
    <property type="match status" value="1"/>
</dbReference>
<keyword evidence="2" id="KW-0479">Metal-binding</keyword>
<reference evidence="12" key="3">
    <citation type="submission" date="2023-05" db="EMBL/GenBank/DDBJ databases">
        <authorList>
            <person name="Smith C.H."/>
        </authorList>
    </citation>
    <scope>NUCLEOTIDE SEQUENCE</scope>
    <source>
        <strain evidence="12">CHS0354</strain>
        <tissue evidence="12">Mantle</tissue>
    </source>
</reference>
<keyword evidence="5" id="KW-0862">Zinc</keyword>
<dbReference type="GO" id="GO:0000981">
    <property type="term" value="F:DNA-binding transcription factor activity, RNA polymerase II-specific"/>
    <property type="evidence" value="ECO:0007669"/>
    <property type="project" value="TreeGrafter"/>
</dbReference>
<dbReference type="PROSITE" id="PS50097">
    <property type="entry name" value="BTB"/>
    <property type="match status" value="1"/>
</dbReference>
<evidence type="ECO:0000256" key="8">
    <source>
        <dbReference type="ARBA" id="ARBA00023163"/>
    </source>
</evidence>
<keyword evidence="13" id="KW-1185">Reference proteome</keyword>
<evidence type="ECO:0000256" key="3">
    <source>
        <dbReference type="ARBA" id="ARBA00022737"/>
    </source>
</evidence>
<dbReference type="AlphaFoldDB" id="A0AAE0VX06"/>
<keyword evidence="6" id="KW-0805">Transcription regulation</keyword>
<dbReference type="GO" id="GO:0005634">
    <property type="term" value="C:nucleus"/>
    <property type="evidence" value="ECO:0007669"/>
    <property type="project" value="UniProtKB-SubCell"/>
</dbReference>
<dbReference type="EMBL" id="JAEAOA010002258">
    <property type="protein sequence ID" value="KAK3592185.1"/>
    <property type="molecule type" value="Genomic_DNA"/>
</dbReference>
<dbReference type="PANTHER" id="PTHR46105:SF5">
    <property type="entry name" value="ZINC FINGER AND BTB DOMAIN-CONTAINING PROTEIN 44 ISOFORM X1"/>
    <property type="match status" value="1"/>
</dbReference>
<dbReference type="Proteomes" id="UP001195483">
    <property type="component" value="Unassembled WGS sequence"/>
</dbReference>
<evidence type="ECO:0000313" key="12">
    <source>
        <dbReference type="EMBL" id="KAK3592185.1"/>
    </source>
</evidence>
<proteinExistence type="predicted"/>
<reference evidence="12" key="1">
    <citation type="journal article" date="2021" name="Genome Biol. Evol.">
        <title>A High-Quality Reference Genome for a Parasitic Bivalve with Doubly Uniparental Inheritance (Bivalvia: Unionida).</title>
        <authorList>
            <person name="Smith C.H."/>
        </authorList>
    </citation>
    <scope>NUCLEOTIDE SEQUENCE</scope>
    <source>
        <strain evidence="12">CHS0354</strain>
    </source>
</reference>
<dbReference type="SUPFAM" id="SSF54695">
    <property type="entry name" value="POZ domain"/>
    <property type="match status" value="1"/>
</dbReference>
<feature type="region of interest" description="Disordered" evidence="10">
    <location>
        <begin position="525"/>
        <end position="555"/>
    </location>
</feature>
<evidence type="ECO:0000256" key="10">
    <source>
        <dbReference type="SAM" id="MobiDB-lite"/>
    </source>
</evidence>
<evidence type="ECO:0000256" key="5">
    <source>
        <dbReference type="ARBA" id="ARBA00022833"/>
    </source>
</evidence>
<feature type="compositionally biased region" description="Polar residues" evidence="10">
    <location>
        <begin position="131"/>
        <end position="156"/>
    </location>
</feature>
<keyword evidence="4" id="KW-0863">Zinc-finger</keyword>
<comment type="subcellular location">
    <subcellularLocation>
        <location evidence="1">Nucleus</location>
    </subcellularLocation>
</comment>
<dbReference type="GO" id="GO:0008270">
    <property type="term" value="F:zinc ion binding"/>
    <property type="evidence" value="ECO:0007669"/>
    <property type="project" value="UniProtKB-KW"/>
</dbReference>
<keyword evidence="7" id="KW-0238">DNA-binding</keyword>
<protein>
    <recommendedName>
        <fullName evidence="11">BTB domain-containing protein</fullName>
    </recommendedName>
</protein>
<gene>
    <name evidence="12" type="ORF">CHS0354_038797</name>
</gene>
<dbReference type="Gene3D" id="3.30.710.10">
    <property type="entry name" value="Potassium Channel Kv1.1, Chain A"/>
    <property type="match status" value="1"/>
</dbReference>
<comment type="caution">
    <text evidence="12">The sequence shown here is derived from an EMBL/GenBank/DDBJ whole genome shotgun (WGS) entry which is preliminary data.</text>
</comment>
<name>A0AAE0VX06_9BIVA</name>
<dbReference type="InterPro" id="IPR050457">
    <property type="entry name" value="ZnFinger_BTB_dom_contain"/>
</dbReference>
<accession>A0AAE0VX06</accession>
<evidence type="ECO:0000256" key="9">
    <source>
        <dbReference type="ARBA" id="ARBA00023242"/>
    </source>
</evidence>
<keyword evidence="9" id="KW-0539">Nucleus</keyword>
<sequence length="635" mass="69526">MERVFLNPDHSSQLLVQMSELWRREKFCDAALNLTGAKYKLHKLVLMAACPDILMILAHTEEGNLFDFYLPRDVEHFAVQAILGYFYDGAIQLKEGNIGGVEKLSELLQINHLVQYCREFRSLMAAKNGAQNQCSDRAQEQGETTTSKEVPDSTTCGGIGGDGQNRVKEESGVSASSQLNFSQKSPKIPQTAVVIKSEPTESPTENTSPFRNSKIVVVSLPQQPTRLKGLVPTNLVCPSLNMHSSNDANLVNVSDFSVENSTATSNILGMPGITRSFSSLVSSPNPQSNIISRPSVGARSSHEQSINSSGNKILVSPMDEMMMSVLSPGITKISKEHSYNNANHSVQEMLQTTGSSQKQVFTKVSMQNKGWMIQGETVHEQLSAKLNQNQGSSKDTVTVPIYSQECVNNDHIVSSVDTIESGINDNIDSANNEHKNDNEMFVHNNPQEHMVEPGQRSPVFSQNEVPSHIKIPAIEPHFISTSQLSSPISGASELQAVMQKAEQIMMELIDSQSPPPSKRIKVMTHKDPQGTHTIPRLESRSISNKELPAHSGPQRLEESISVSTSSVSLPLPGPSQVQRTTMLMSKQNAQDPLDVEGLPAAKKAKNGLLLDLLVIDQMNIWGGLLSFVHLPTTDH</sequence>
<dbReference type="SMART" id="SM00225">
    <property type="entry name" value="BTB"/>
    <property type="match status" value="1"/>
</dbReference>
<keyword evidence="8" id="KW-0804">Transcription</keyword>
<evidence type="ECO:0000256" key="4">
    <source>
        <dbReference type="ARBA" id="ARBA00022771"/>
    </source>
</evidence>
<evidence type="ECO:0000256" key="6">
    <source>
        <dbReference type="ARBA" id="ARBA00023015"/>
    </source>
</evidence>
<dbReference type="GO" id="GO:0000978">
    <property type="term" value="F:RNA polymerase II cis-regulatory region sequence-specific DNA binding"/>
    <property type="evidence" value="ECO:0007669"/>
    <property type="project" value="TreeGrafter"/>
</dbReference>
<feature type="domain" description="BTB" evidence="11">
    <location>
        <begin position="28"/>
        <end position="95"/>
    </location>
</feature>
<feature type="compositionally biased region" description="Polar residues" evidence="10">
    <location>
        <begin position="200"/>
        <end position="209"/>
    </location>
</feature>
<evidence type="ECO:0000259" key="11">
    <source>
        <dbReference type="PROSITE" id="PS50097"/>
    </source>
</evidence>
<feature type="compositionally biased region" description="Basic and acidic residues" evidence="10">
    <location>
        <begin position="525"/>
        <end position="539"/>
    </location>
</feature>
<dbReference type="PANTHER" id="PTHR46105">
    <property type="entry name" value="AGAP004733-PA"/>
    <property type="match status" value="1"/>
</dbReference>
<reference evidence="12" key="2">
    <citation type="journal article" date="2021" name="Genome Biol. Evol.">
        <title>Developing a high-quality reference genome for a parasitic bivalve with doubly uniparental inheritance (Bivalvia: Unionida).</title>
        <authorList>
            <person name="Smith C.H."/>
        </authorList>
    </citation>
    <scope>NUCLEOTIDE SEQUENCE</scope>
    <source>
        <strain evidence="12">CHS0354</strain>
        <tissue evidence="12">Mantle</tissue>
    </source>
</reference>
<evidence type="ECO:0000313" key="13">
    <source>
        <dbReference type="Proteomes" id="UP001195483"/>
    </source>
</evidence>
<feature type="region of interest" description="Disordered" evidence="10">
    <location>
        <begin position="131"/>
        <end position="209"/>
    </location>
</feature>
<evidence type="ECO:0000256" key="1">
    <source>
        <dbReference type="ARBA" id="ARBA00004123"/>
    </source>
</evidence>
<evidence type="ECO:0000256" key="7">
    <source>
        <dbReference type="ARBA" id="ARBA00023125"/>
    </source>
</evidence>
<dbReference type="InterPro" id="IPR011333">
    <property type="entry name" value="SKP1/BTB/POZ_sf"/>
</dbReference>
<keyword evidence="3" id="KW-0677">Repeat</keyword>
<evidence type="ECO:0000256" key="2">
    <source>
        <dbReference type="ARBA" id="ARBA00022723"/>
    </source>
</evidence>